<evidence type="ECO:0000256" key="1">
    <source>
        <dbReference type="SAM" id="MobiDB-lite"/>
    </source>
</evidence>
<evidence type="ECO:0000313" key="2">
    <source>
        <dbReference type="EMBL" id="MDQ0578686.1"/>
    </source>
</evidence>
<evidence type="ECO:0000313" key="3">
    <source>
        <dbReference type="Proteomes" id="UP001230654"/>
    </source>
</evidence>
<sequence length="93" mass="10022">MTDRDDRKATPASGMRADHDDHRTRSDAGWPKHTEAEGDAALEATADAMEEEAPVRKAVDDDTSAAAFTGEDPEDRGPLAPEFHEPTDSDGTE</sequence>
<feature type="compositionally biased region" description="Basic and acidic residues" evidence="1">
    <location>
        <begin position="16"/>
        <end position="36"/>
    </location>
</feature>
<comment type="caution">
    <text evidence="2">The sequence shown here is derived from an EMBL/GenBank/DDBJ whole genome shotgun (WGS) entry which is preliminary data.</text>
</comment>
<dbReference type="Proteomes" id="UP001230654">
    <property type="component" value="Unassembled WGS sequence"/>
</dbReference>
<name>A0ABU0NHX9_STRRH</name>
<organism evidence="2 3">
    <name type="scientific">Streptomyces rishiriensis</name>
    <dbReference type="NCBI Taxonomy" id="68264"/>
    <lineage>
        <taxon>Bacteria</taxon>
        <taxon>Bacillati</taxon>
        <taxon>Actinomycetota</taxon>
        <taxon>Actinomycetes</taxon>
        <taxon>Kitasatosporales</taxon>
        <taxon>Streptomycetaceae</taxon>
        <taxon>Streptomyces</taxon>
    </lineage>
</organism>
<proteinExistence type="predicted"/>
<dbReference type="RefSeq" id="WP_307161269.1">
    <property type="nucleotide sequence ID" value="NZ_JAUSWV010000002.1"/>
</dbReference>
<accession>A0ABU0NHX9</accession>
<keyword evidence="3" id="KW-1185">Reference proteome</keyword>
<dbReference type="EMBL" id="JAUSWV010000002">
    <property type="protein sequence ID" value="MDQ0578686.1"/>
    <property type="molecule type" value="Genomic_DNA"/>
</dbReference>
<feature type="region of interest" description="Disordered" evidence="1">
    <location>
        <begin position="1"/>
        <end position="93"/>
    </location>
</feature>
<gene>
    <name evidence="2" type="ORF">QF030_000864</name>
</gene>
<reference evidence="2 3" key="1">
    <citation type="submission" date="2023-07" db="EMBL/GenBank/DDBJ databases">
        <title>Comparative genomics of wheat-associated soil bacteria to identify genetic determinants of phenazine resistance.</title>
        <authorList>
            <person name="Mouncey N."/>
        </authorList>
    </citation>
    <scope>NUCLEOTIDE SEQUENCE [LARGE SCALE GENOMIC DNA]</scope>
    <source>
        <strain evidence="2 3">B2I6</strain>
    </source>
</reference>
<protein>
    <submittedName>
        <fullName evidence="2">Uncharacterized protein</fullName>
    </submittedName>
</protein>